<evidence type="ECO:0000256" key="3">
    <source>
        <dbReference type="ARBA" id="ARBA00022840"/>
    </source>
</evidence>
<gene>
    <name evidence="4" type="ORF">CN684_00770</name>
</gene>
<dbReference type="PANTHER" id="PTHR42711">
    <property type="entry name" value="ABC TRANSPORTER ATP-BINDING PROTEIN"/>
    <property type="match status" value="1"/>
</dbReference>
<dbReference type="InterPro" id="IPR027417">
    <property type="entry name" value="P-loop_NTPase"/>
</dbReference>
<keyword evidence="3 4" id="KW-0067">ATP-binding</keyword>
<dbReference type="GO" id="GO:0016887">
    <property type="term" value="F:ATP hydrolysis activity"/>
    <property type="evidence" value="ECO:0007669"/>
    <property type="project" value="InterPro"/>
</dbReference>
<protein>
    <submittedName>
        <fullName evidence="4">ABC transporter ATP-binding protein</fullName>
    </submittedName>
</protein>
<reference evidence="4 5" key="1">
    <citation type="submission" date="2017-09" db="EMBL/GenBank/DDBJ databases">
        <title>Large-scale bioinformatics analysis of Bacillus genomes uncovers conserved roles of natural products in bacterial physiology.</title>
        <authorList>
            <consortium name="Agbiome Team Llc"/>
            <person name="Bleich R.M."/>
            <person name="Grubbs K.J."/>
            <person name="Santa Maria K.C."/>
            <person name="Allen S.E."/>
            <person name="Farag S."/>
            <person name="Shank E.A."/>
            <person name="Bowers A."/>
        </authorList>
    </citation>
    <scope>NUCLEOTIDE SEQUENCE [LARGE SCALE GENOMIC DNA]</scope>
    <source>
        <strain evidence="4 5">AFS004017</strain>
    </source>
</reference>
<dbReference type="RefSeq" id="WP_098092585.1">
    <property type="nucleotide sequence ID" value="NZ_NUEL01000003.1"/>
</dbReference>
<accession>A0A2A7W701</accession>
<evidence type="ECO:0000256" key="1">
    <source>
        <dbReference type="ARBA" id="ARBA00022448"/>
    </source>
</evidence>
<evidence type="ECO:0000256" key="2">
    <source>
        <dbReference type="ARBA" id="ARBA00022741"/>
    </source>
</evidence>
<dbReference type="AlphaFoldDB" id="A0A2A7W701"/>
<name>A0A2A7W701_9BACI</name>
<dbReference type="InterPro" id="IPR003593">
    <property type="entry name" value="AAA+_ATPase"/>
</dbReference>
<dbReference type="PROSITE" id="PS50893">
    <property type="entry name" value="ABC_TRANSPORTER_2"/>
    <property type="match status" value="1"/>
</dbReference>
<dbReference type="InterPro" id="IPR003439">
    <property type="entry name" value="ABC_transporter-like_ATP-bd"/>
</dbReference>
<dbReference type="EMBL" id="NUEL01000003">
    <property type="protein sequence ID" value="PEJ11523.1"/>
    <property type="molecule type" value="Genomic_DNA"/>
</dbReference>
<proteinExistence type="predicted"/>
<keyword evidence="1" id="KW-0813">Transport</keyword>
<dbReference type="SMART" id="SM00382">
    <property type="entry name" value="AAA"/>
    <property type="match status" value="1"/>
</dbReference>
<sequence>MEKNNKIVKLRDLSKSFGDKIVLSSINLTVKRGESIGLVGPNGAGKTTLLSIIQGIKKPDSGVVEIFGDIPNKPIQRVKLGISPQSISLPDTFKAGELIEFVRNHYPNKAEFKSLIEEFHLTNIVNYKVGGLSGGQKRLLSTCLAFSGNPELVLLDEPTAGLDVHTRDLLWSVIKNRNSKGTTIIVTSHYLEDIENLTQRIVKIDKGHIHIDDELSRIKSNIQRKNVALKTDKISAFICLPSVESYKIQGEYIILRTLSSEELIKEIVMTMEHFEDLRVFEDRLDHYFMSSAEEVRKVTQ</sequence>
<dbReference type="Proteomes" id="UP000220045">
    <property type="component" value="Unassembled WGS sequence"/>
</dbReference>
<dbReference type="Pfam" id="PF00005">
    <property type="entry name" value="ABC_tran"/>
    <property type="match status" value="1"/>
</dbReference>
<organism evidence="4 5">
    <name type="scientific">Bacillus wiedmannii</name>
    <dbReference type="NCBI Taxonomy" id="1890302"/>
    <lineage>
        <taxon>Bacteria</taxon>
        <taxon>Bacillati</taxon>
        <taxon>Bacillota</taxon>
        <taxon>Bacilli</taxon>
        <taxon>Bacillales</taxon>
        <taxon>Bacillaceae</taxon>
        <taxon>Bacillus</taxon>
        <taxon>Bacillus cereus group</taxon>
    </lineage>
</organism>
<dbReference type="GO" id="GO:0005524">
    <property type="term" value="F:ATP binding"/>
    <property type="evidence" value="ECO:0007669"/>
    <property type="project" value="UniProtKB-KW"/>
</dbReference>
<dbReference type="SUPFAM" id="SSF52540">
    <property type="entry name" value="P-loop containing nucleoside triphosphate hydrolases"/>
    <property type="match status" value="1"/>
</dbReference>
<dbReference type="InterPro" id="IPR050763">
    <property type="entry name" value="ABC_transporter_ATP-binding"/>
</dbReference>
<dbReference type="Gene3D" id="3.40.50.300">
    <property type="entry name" value="P-loop containing nucleotide triphosphate hydrolases"/>
    <property type="match status" value="1"/>
</dbReference>
<dbReference type="CDD" id="cd03230">
    <property type="entry name" value="ABC_DR_subfamily_A"/>
    <property type="match status" value="1"/>
</dbReference>
<keyword evidence="2" id="KW-0547">Nucleotide-binding</keyword>
<dbReference type="PANTHER" id="PTHR42711:SF17">
    <property type="entry name" value="ABC TRANSPORTER ATP-BINDING PROTEIN"/>
    <property type="match status" value="1"/>
</dbReference>
<evidence type="ECO:0000313" key="5">
    <source>
        <dbReference type="Proteomes" id="UP000220045"/>
    </source>
</evidence>
<comment type="caution">
    <text evidence="4">The sequence shown here is derived from an EMBL/GenBank/DDBJ whole genome shotgun (WGS) entry which is preliminary data.</text>
</comment>
<evidence type="ECO:0000313" key="4">
    <source>
        <dbReference type="EMBL" id="PEJ11523.1"/>
    </source>
</evidence>